<keyword evidence="3 6" id="KW-0694">RNA-binding</keyword>
<dbReference type="CDD" id="cd12347">
    <property type="entry name" value="RRM_PPIE"/>
    <property type="match status" value="1"/>
</dbReference>
<dbReference type="AlphaFoldDB" id="A0AA88GX76"/>
<dbReference type="GO" id="GO:0016020">
    <property type="term" value="C:membrane"/>
    <property type="evidence" value="ECO:0007669"/>
    <property type="project" value="UniProtKB-SubCell"/>
</dbReference>
<accession>A0AA88GX76</accession>
<dbReference type="InterPro" id="IPR000504">
    <property type="entry name" value="RRM_dom"/>
</dbReference>
<dbReference type="InterPro" id="IPR035952">
    <property type="entry name" value="Rhomboid-like_sf"/>
</dbReference>
<protein>
    <recommendedName>
        <fullName evidence="9">RRM domain-containing protein</fullName>
    </recommendedName>
</protein>
<feature type="transmembrane region" description="Helical" evidence="8">
    <location>
        <begin position="189"/>
        <end position="206"/>
    </location>
</feature>
<evidence type="ECO:0000256" key="4">
    <source>
        <dbReference type="ARBA" id="ARBA00022989"/>
    </source>
</evidence>
<feature type="transmembrane region" description="Helical" evidence="8">
    <location>
        <begin position="163"/>
        <end position="183"/>
    </location>
</feature>
<proteinExistence type="predicted"/>
<dbReference type="Proteomes" id="UP000816034">
    <property type="component" value="Unassembled WGS sequence"/>
</dbReference>
<sequence>MIYLFQQIAYFPLSFTLLSINTIIFFILSFGKVPSEFVSYNYDKIVKEYQIWRAVTSTFAHFSIIHILFNMGSMWSMRTVELLGQEKPTIHTFHSVVEYFKITVLLILFCFLFITLVYFCLIKFLKWENYRQVNIVGYSGVLFGIMTIETLQQGISSTSSSMFGLNLPAIIRPFMALILTSLLLPQASFVGHLGGIIGAFIIYYGILVWMIDIVFIVLFSILVVIVLGSVAFTTWRNRNSITIPPVIKRYWEKISSAFSRSRNTIRGDTPSTASVTLSALNSYRRVLYVGNLAPQVTKDVLFNLFVPFGEVLDVTIPSITNQSEETLTGSKHKGYAFVEFELPEDATEALENLNNSELCGRIITVNYSKASNLSKEAFSDLNVPLWSLNQQKPSDESSSAQQEEAESSSPEANSSLEQHEPTPKKTKL</sequence>
<dbReference type="GO" id="GO:0003723">
    <property type="term" value="F:RNA binding"/>
    <property type="evidence" value="ECO:0007669"/>
    <property type="project" value="UniProtKB-UniRule"/>
</dbReference>
<dbReference type="Gene3D" id="3.30.70.330">
    <property type="match status" value="1"/>
</dbReference>
<evidence type="ECO:0000313" key="11">
    <source>
        <dbReference type="Proteomes" id="UP000816034"/>
    </source>
</evidence>
<evidence type="ECO:0000256" key="7">
    <source>
        <dbReference type="SAM" id="MobiDB-lite"/>
    </source>
</evidence>
<dbReference type="GO" id="GO:0004252">
    <property type="term" value="F:serine-type endopeptidase activity"/>
    <property type="evidence" value="ECO:0007669"/>
    <property type="project" value="InterPro"/>
</dbReference>
<feature type="compositionally biased region" description="Basic and acidic residues" evidence="7">
    <location>
        <begin position="417"/>
        <end position="428"/>
    </location>
</feature>
<dbReference type="RefSeq" id="XP_044552672.1">
    <property type="nucleotide sequence ID" value="XM_044687604.1"/>
</dbReference>
<feature type="domain" description="RRM" evidence="9">
    <location>
        <begin position="285"/>
        <end position="370"/>
    </location>
</feature>
<keyword evidence="4 8" id="KW-1133">Transmembrane helix</keyword>
<dbReference type="InterPro" id="IPR035979">
    <property type="entry name" value="RBD_domain_sf"/>
</dbReference>
<keyword evidence="2 8" id="KW-0812">Transmembrane</keyword>
<dbReference type="SUPFAM" id="SSF144091">
    <property type="entry name" value="Rhomboid-like"/>
    <property type="match status" value="1"/>
</dbReference>
<dbReference type="SUPFAM" id="SSF54928">
    <property type="entry name" value="RNA-binding domain, RBD"/>
    <property type="match status" value="1"/>
</dbReference>
<dbReference type="GeneID" id="68092581"/>
<evidence type="ECO:0000256" key="2">
    <source>
        <dbReference type="ARBA" id="ARBA00022692"/>
    </source>
</evidence>
<evidence type="ECO:0000259" key="9">
    <source>
        <dbReference type="PROSITE" id="PS50102"/>
    </source>
</evidence>
<feature type="transmembrane region" description="Helical" evidence="8">
    <location>
        <begin position="102"/>
        <end position="125"/>
    </location>
</feature>
<feature type="compositionally biased region" description="Low complexity" evidence="7">
    <location>
        <begin position="396"/>
        <end position="416"/>
    </location>
</feature>
<comment type="caution">
    <text evidence="10">The sequence shown here is derived from an EMBL/GenBank/DDBJ whole genome shotgun (WGS) entry which is preliminary data.</text>
</comment>
<feature type="region of interest" description="Disordered" evidence="7">
    <location>
        <begin position="389"/>
        <end position="428"/>
    </location>
</feature>
<keyword evidence="5 8" id="KW-0472">Membrane</keyword>
<evidence type="ECO:0000256" key="1">
    <source>
        <dbReference type="ARBA" id="ARBA00004141"/>
    </source>
</evidence>
<dbReference type="PROSITE" id="PS50102">
    <property type="entry name" value="RRM"/>
    <property type="match status" value="1"/>
</dbReference>
<feature type="transmembrane region" description="Helical" evidence="8">
    <location>
        <begin position="51"/>
        <end position="69"/>
    </location>
</feature>
<gene>
    <name evidence="10" type="ORF">C9374_000119</name>
</gene>
<dbReference type="PANTHER" id="PTHR48037:SF1">
    <property type="entry name" value="RRM DOMAIN-CONTAINING PROTEIN"/>
    <property type="match status" value="1"/>
</dbReference>
<dbReference type="InterPro" id="IPR034168">
    <property type="entry name" value="PPIE_RRM"/>
</dbReference>
<evidence type="ECO:0000256" key="6">
    <source>
        <dbReference type="PROSITE-ProRule" id="PRU00176"/>
    </source>
</evidence>
<comment type="subcellular location">
    <subcellularLocation>
        <location evidence="1">Membrane</location>
        <topology evidence="1">Multi-pass membrane protein</topology>
    </subcellularLocation>
</comment>
<dbReference type="InterPro" id="IPR012677">
    <property type="entry name" value="Nucleotide-bd_a/b_plait_sf"/>
</dbReference>
<evidence type="ECO:0000313" key="10">
    <source>
        <dbReference type="EMBL" id="KAG2388680.1"/>
    </source>
</evidence>
<dbReference type="EMBL" id="PYSW02000009">
    <property type="protein sequence ID" value="KAG2388680.1"/>
    <property type="molecule type" value="Genomic_DNA"/>
</dbReference>
<feature type="transmembrane region" description="Helical" evidence="8">
    <location>
        <begin position="213"/>
        <end position="235"/>
    </location>
</feature>
<feature type="transmembrane region" description="Helical" evidence="8">
    <location>
        <begin position="9"/>
        <end position="31"/>
    </location>
</feature>
<dbReference type="PANTHER" id="PTHR48037">
    <property type="entry name" value="ATPASE E1"/>
    <property type="match status" value="1"/>
</dbReference>
<keyword evidence="11" id="KW-1185">Reference proteome</keyword>
<organism evidence="10 11">
    <name type="scientific">Naegleria lovaniensis</name>
    <name type="common">Amoeba</name>
    <dbReference type="NCBI Taxonomy" id="51637"/>
    <lineage>
        <taxon>Eukaryota</taxon>
        <taxon>Discoba</taxon>
        <taxon>Heterolobosea</taxon>
        <taxon>Tetramitia</taxon>
        <taxon>Eutetramitia</taxon>
        <taxon>Vahlkampfiidae</taxon>
        <taxon>Naegleria</taxon>
    </lineage>
</organism>
<dbReference type="Pfam" id="PF00076">
    <property type="entry name" value="RRM_1"/>
    <property type="match status" value="1"/>
</dbReference>
<dbReference type="Pfam" id="PF01694">
    <property type="entry name" value="Rhomboid"/>
    <property type="match status" value="1"/>
</dbReference>
<feature type="transmembrane region" description="Helical" evidence="8">
    <location>
        <begin position="131"/>
        <end position="151"/>
    </location>
</feature>
<evidence type="ECO:0000256" key="8">
    <source>
        <dbReference type="SAM" id="Phobius"/>
    </source>
</evidence>
<dbReference type="Gene3D" id="1.20.1540.10">
    <property type="entry name" value="Rhomboid-like"/>
    <property type="match status" value="1"/>
</dbReference>
<reference evidence="10 11" key="1">
    <citation type="journal article" date="2018" name="BMC Genomics">
        <title>The genome of Naegleria lovaniensis, the basis for a comparative approach to unravel pathogenicity factors of the human pathogenic amoeba N. fowleri.</title>
        <authorList>
            <person name="Liechti N."/>
            <person name="Schurch N."/>
            <person name="Bruggmann R."/>
            <person name="Wittwer M."/>
        </authorList>
    </citation>
    <scope>NUCLEOTIDE SEQUENCE [LARGE SCALE GENOMIC DNA]</scope>
    <source>
        <strain evidence="10 11">ATCC 30569</strain>
    </source>
</reference>
<dbReference type="InterPro" id="IPR022764">
    <property type="entry name" value="Peptidase_S54_rhomboid_dom"/>
</dbReference>
<evidence type="ECO:0000256" key="3">
    <source>
        <dbReference type="ARBA" id="ARBA00022884"/>
    </source>
</evidence>
<name>A0AA88GX76_NAELO</name>
<evidence type="ECO:0000256" key="5">
    <source>
        <dbReference type="ARBA" id="ARBA00023136"/>
    </source>
</evidence>
<dbReference type="SMART" id="SM00360">
    <property type="entry name" value="RRM"/>
    <property type="match status" value="1"/>
</dbReference>